<feature type="binding site" evidence="11">
    <location>
        <position position="39"/>
    </location>
    <ligand>
        <name>substrate</name>
    </ligand>
</feature>
<proteinExistence type="inferred from homology"/>
<keyword evidence="8 11" id="KW-0067">ATP-binding</keyword>
<keyword evidence="4 11" id="KW-0808">Transferase</keyword>
<dbReference type="InterPro" id="IPR000417">
    <property type="entry name" value="Hyethyz_kinase"/>
</dbReference>
<feature type="binding site" evidence="11">
    <location>
        <position position="161"/>
    </location>
    <ligand>
        <name>ATP</name>
        <dbReference type="ChEBI" id="CHEBI:30616"/>
    </ligand>
</feature>
<reference evidence="12 13" key="1">
    <citation type="submission" date="2023-02" db="EMBL/GenBank/DDBJ databases">
        <title>Genome sequence of Paenibacillus kyungheensis KACC 18744.</title>
        <authorList>
            <person name="Kim S."/>
            <person name="Heo J."/>
            <person name="Kwon S.-W."/>
        </authorList>
    </citation>
    <scope>NUCLEOTIDE SEQUENCE [LARGE SCALE GENOMIC DNA]</scope>
    <source>
        <strain evidence="12 13">KACC 18744</strain>
    </source>
</reference>
<dbReference type="Proteomes" id="UP001220509">
    <property type="component" value="Chromosome"/>
</dbReference>
<comment type="cofactor">
    <cofactor evidence="2 11">
        <name>Mg(2+)</name>
        <dbReference type="ChEBI" id="CHEBI:18420"/>
    </cofactor>
</comment>
<evidence type="ECO:0000256" key="7">
    <source>
        <dbReference type="ARBA" id="ARBA00022777"/>
    </source>
</evidence>
<dbReference type="Pfam" id="PF02110">
    <property type="entry name" value="HK"/>
    <property type="match status" value="1"/>
</dbReference>
<comment type="catalytic activity">
    <reaction evidence="1 11">
        <text>5-(2-hydroxyethyl)-4-methylthiazole + ATP = 4-methyl-5-(2-phosphooxyethyl)-thiazole + ADP + H(+)</text>
        <dbReference type="Rhea" id="RHEA:24212"/>
        <dbReference type="ChEBI" id="CHEBI:15378"/>
        <dbReference type="ChEBI" id="CHEBI:17957"/>
        <dbReference type="ChEBI" id="CHEBI:30616"/>
        <dbReference type="ChEBI" id="CHEBI:58296"/>
        <dbReference type="ChEBI" id="CHEBI:456216"/>
        <dbReference type="EC" id="2.7.1.50"/>
    </reaction>
</comment>
<keyword evidence="9 11" id="KW-0460">Magnesium</keyword>
<comment type="similarity">
    <text evidence="11">Belongs to the Thz kinase family.</text>
</comment>
<evidence type="ECO:0000256" key="10">
    <source>
        <dbReference type="ARBA" id="ARBA00022977"/>
    </source>
</evidence>
<feature type="binding site" evidence="11">
    <location>
        <position position="115"/>
    </location>
    <ligand>
        <name>ATP</name>
        <dbReference type="ChEBI" id="CHEBI:30616"/>
    </ligand>
</feature>
<evidence type="ECO:0000256" key="1">
    <source>
        <dbReference type="ARBA" id="ARBA00001771"/>
    </source>
</evidence>
<feature type="binding site" evidence="11">
    <location>
        <position position="188"/>
    </location>
    <ligand>
        <name>substrate</name>
    </ligand>
</feature>
<evidence type="ECO:0000256" key="3">
    <source>
        <dbReference type="ARBA" id="ARBA00004868"/>
    </source>
</evidence>
<dbReference type="GO" id="GO:0009229">
    <property type="term" value="P:thiamine diphosphate biosynthetic process"/>
    <property type="evidence" value="ECO:0007669"/>
    <property type="project" value="UniProtKB-UniRule"/>
</dbReference>
<dbReference type="AlphaFoldDB" id="A0AAX3M518"/>
<keyword evidence="7 11" id="KW-0418">Kinase</keyword>
<keyword evidence="10 11" id="KW-0784">Thiamine biosynthesis</keyword>
<dbReference type="InterPro" id="IPR029056">
    <property type="entry name" value="Ribokinase-like"/>
</dbReference>
<evidence type="ECO:0000256" key="2">
    <source>
        <dbReference type="ARBA" id="ARBA00001946"/>
    </source>
</evidence>
<dbReference type="RefSeq" id="WP_273614913.1">
    <property type="nucleotide sequence ID" value="NZ_CP117416.1"/>
</dbReference>
<dbReference type="GO" id="GO:0000287">
    <property type="term" value="F:magnesium ion binding"/>
    <property type="evidence" value="ECO:0007669"/>
    <property type="project" value="UniProtKB-UniRule"/>
</dbReference>
<dbReference type="GO" id="GO:0004417">
    <property type="term" value="F:hydroxyethylthiazole kinase activity"/>
    <property type="evidence" value="ECO:0007669"/>
    <property type="project" value="UniProtKB-UniRule"/>
</dbReference>
<dbReference type="KEGG" id="pka:PQ456_03705"/>
<comment type="pathway">
    <text evidence="3 11">Cofactor biosynthesis; thiamine diphosphate biosynthesis; 4-methyl-5-(2-phosphoethyl)-thiazole from 5-(2-hydroxyethyl)-4-methylthiazole: step 1/1.</text>
</comment>
<dbReference type="PIRSF" id="PIRSF000513">
    <property type="entry name" value="Thz_kinase"/>
    <property type="match status" value="1"/>
</dbReference>
<dbReference type="GO" id="GO:0005524">
    <property type="term" value="F:ATP binding"/>
    <property type="evidence" value="ECO:0007669"/>
    <property type="project" value="UniProtKB-UniRule"/>
</dbReference>
<evidence type="ECO:0000256" key="6">
    <source>
        <dbReference type="ARBA" id="ARBA00022741"/>
    </source>
</evidence>
<protein>
    <recommendedName>
        <fullName evidence="11">Hydroxyethylthiazole kinase</fullName>
        <ecNumber evidence="11">2.7.1.50</ecNumber>
    </recommendedName>
    <alternativeName>
        <fullName evidence="11">4-methyl-5-beta-hydroxyethylthiazole kinase</fullName>
        <shortName evidence="11">TH kinase</shortName>
        <shortName evidence="11">Thz kinase</shortName>
    </alternativeName>
</protein>
<dbReference type="HAMAP" id="MF_00228">
    <property type="entry name" value="Thz_kinase"/>
    <property type="match status" value="1"/>
</dbReference>
<keyword evidence="6 11" id="KW-0547">Nucleotide-binding</keyword>
<evidence type="ECO:0000256" key="8">
    <source>
        <dbReference type="ARBA" id="ARBA00022840"/>
    </source>
</evidence>
<dbReference type="SUPFAM" id="SSF53613">
    <property type="entry name" value="Ribokinase-like"/>
    <property type="match status" value="1"/>
</dbReference>
<evidence type="ECO:0000256" key="11">
    <source>
        <dbReference type="HAMAP-Rule" id="MF_00228"/>
    </source>
</evidence>
<keyword evidence="5 11" id="KW-0479">Metal-binding</keyword>
<dbReference type="EC" id="2.7.1.50" evidence="11"/>
<dbReference type="CDD" id="cd01170">
    <property type="entry name" value="THZ_kinase"/>
    <property type="match status" value="1"/>
</dbReference>
<dbReference type="Gene3D" id="3.40.1190.20">
    <property type="match status" value="1"/>
</dbReference>
<gene>
    <name evidence="11 12" type="primary">thiM</name>
    <name evidence="12" type="ORF">PQ456_03705</name>
</gene>
<evidence type="ECO:0000256" key="5">
    <source>
        <dbReference type="ARBA" id="ARBA00022723"/>
    </source>
</evidence>
<organism evidence="12 13">
    <name type="scientific">Paenibacillus kyungheensis</name>
    <dbReference type="NCBI Taxonomy" id="1452732"/>
    <lineage>
        <taxon>Bacteria</taxon>
        <taxon>Bacillati</taxon>
        <taxon>Bacillota</taxon>
        <taxon>Bacilli</taxon>
        <taxon>Bacillales</taxon>
        <taxon>Paenibacillaceae</taxon>
        <taxon>Paenibacillus</taxon>
    </lineage>
</organism>
<keyword evidence="13" id="KW-1185">Reference proteome</keyword>
<evidence type="ECO:0000313" key="13">
    <source>
        <dbReference type="Proteomes" id="UP001220509"/>
    </source>
</evidence>
<dbReference type="GO" id="GO:0009228">
    <property type="term" value="P:thiamine biosynthetic process"/>
    <property type="evidence" value="ECO:0007669"/>
    <property type="project" value="UniProtKB-KW"/>
</dbReference>
<evidence type="ECO:0000256" key="4">
    <source>
        <dbReference type="ARBA" id="ARBA00022679"/>
    </source>
</evidence>
<accession>A0AAX3M518</accession>
<dbReference type="NCBIfam" id="TIGR00694">
    <property type="entry name" value="thiM"/>
    <property type="match status" value="1"/>
</dbReference>
<dbReference type="NCBIfam" id="NF006830">
    <property type="entry name" value="PRK09355.1"/>
    <property type="match status" value="1"/>
</dbReference>
<dbReference type="PRINTS" id="PR01099">
    <property type="entry name" value="HYETHTZKNASE"/>
</dbReference>
<comment type="function">
    <text evidence="11">Catalyzes the phosphorylation of the hydroxyl group of 4-methyl-5-beta-hydroxyethylthiazole (THZ).</text>
</comment>
<sequence>MTFLAKVRAQHPLIHNITNMVVTNFTANGLLALGASPFMAYAHEEVADVAAIANAVVLNIGTLDPYTVESIQRAGRAANESGVPVVFDPVGAGATPYRTQSALQIIEHVQVDVLRGNIAEVANVIGESWQIKGVDAGAGEGNMIQIAEQAAQKLKCIVAITGEKDVVTDGQNTYTIANSHQILTQVTGGGCLLSAVVGAFIAVADPAQAQERLEAVTEALAFYGIAAEIAYEQTAGQGTGSFQMQFINQLSLVTPEIVTARAQITSSKA</sequence>
<name>A0AAX3M518_9BACL</name>
<evidence type="ECO:0000256" key="9">
    <source>
        <dbReference type="ARBA" id="ARBA00022842"/>
    </source>
</evidence>
<evidence type="ECO:0000313" key="12">
    <source>
        <dbReference type="EMBL" id="WCT56639.1"/>
    </source>
</evidence>
<dbReference type="EMBL" id="CP117416">
    <property type="protein sequence ID" value="WCT56639.1"/>
    <property type="molecule type" value="Genomic_DNA"/>
</dbReference>